<organism evidence="5 6">
    <name type="scientific">Alkalimarinus sediminis</name>
    <dbReference type="NCBI Taxonomy" id="1632866"/>
    <lineage>
        <taxon>Bacteria</taxon>
        <taxon>Pseudomonadati</taxon>
        <taxon>Pseudomonadota</taxon>
        <taxon>Gammaproteobacteria</taxon>
        <taxon>Alteromonadales</taxon>
        <taxon>Alteromonadaceae</taxon>
        <taxon>Alkalimarinus</taxon>
    </lineage>
</organism>
<dbReference type="NCBIfam" id="TIGR00707">
    <property type="entry name" value="argD"/>
    <property type="match status" value="1"/>
</dbReference>
<feature type="binding site" evidence="4">
    <location>
        <begin position="231"/>
        <end position="234"/>
    </location>
    <ligand>
        <name>pyridoxal 5'-phosphate</name>
        <dbReference type="ChEBI" id="CHEBI:597326"/>
    </ligand>
</feature>
<evidence type="ECO:0000256" key="2">
    <source>
        <dbReference type="ARBA" id="ARBA00022679"/>
    </source>
</evidence>
<dbReference type="NCBIfam" id="NF009047">
    <property type="entry name" value="PRK12381.1"/>
    <property type="match status" value="1"/>
</dbReference>
<keyword evidence="3 4" id="KW-0663">Pyridoxal phosphate</keyword>
<dbReference type="EC" id="2.6.1.11" evidence="4"/>
<dbReference type="PIRSF" id="PIRSF000521">
    <property type="entry name" value="Transaminase_4ab_Lys_Orn"/>
    <property type="match status" value="1"/>
</dbReference>
<feature type="binding site" evidence="4">
    <location>
        <position position="288"/>
    </location>
    <ligand>
        <name>N(2)-acetyl-L-ornithine</name>
        <dbReference type="ChEBI" id="CHEBI:57805"/>
    </ligand>
</feature>
<dbReference type="InterPro" id="IPR049704">
    <property type="entry name" value="Aminotrans_3_PPA_site"/>
</dbReference>
<dbReference type="InterPro" id="IPR004636">
    <property type="entry name" value="AcOrn/SuccOrn_fam"/>
</dbReference>
<dbReference type="RefSeq" id="WP_251811320.1">
    <property type="nucleotide sequence ID" value="NZ_CP101527.1"/>
</dbReference>
<evidence type="ECO:0000256" key="1">
    <source>
        <dbReference type="ARBA" id="ARBA00022576"/>
    </source>
</evidence>
<name>A0A9E8KN67_9ALTE</name>
<dbReference type="Proteomes" id="UP001164472">
    <property type="component" value="Chromosome"/>
</dbReference>
<protein>
    <recommendedName>
        <fullName evidence="4">Acetylornithine aminotransferase</fullName>
        <shortName evidence="4">ACOAT</shortName>
        <ecNumber evidence="4">2.6.1.11</ecNumber>
    </recommendedName>
</protein>
<keyword evidence="4" id="KW-0963">Cytoplasm</keyword>
<dbReference type="GO" id="GO:0005737">
    <property type="term" value="C:cytoplasm"/>
    <property type="evidence" value="ECO:0007669"/>
    <property type="project" value="UniProtKB-SubCell"/>
</dbReference>
<keyword evidence="1 4" id="KW-0032">Aminotransferase</keyword>
<dbReference type="GO" id="GO:0006526">
    <property type="term" value="P:L-arginine biosynthetic process"/>
    <property type="evidence" value="ECO:0007669"/>
    <property type="project" value="UniProtKB-UniRule"/>
</dbReference>
<dbReference type="InterPro" id="IPR015422">
    <property type="entry name" value="PyrdxlP-dep_Trfase_small"/>
</dbReference>
<comment type="similarity">
    <text evidence="4">Belongs to the class-III pyridoxal-phosphate-dependent aminotransferase family. ArgD subfamily.</text>
</comment>
<dbReference type="InterPro" id="IPR015421">
    <property type="entry name" value="PyrdxlP-dep_Trfase_major"/>
</dbReference>
<dbReference type="PANTHER" id="PTHR11986">
    <property type="entry name" value="AMINOTRANSFERASE CLASS III"/>
    <property type="match status" value="1"/>
</dbReference>
<dbReference type="SUPFAM" id="SSF53383">
    <property type="entry name" value="PLP-dependent transferases"/>
    <property type="match status" value="1"/>
</dbReference>
<dbReference type="InterPro" id="IPR017652">
    <property type="entry name" value="Ac/SucOrn_transaminase_bac"/>
</dbReference>
<dbReference type="AlphaFoldDB" id="A0A9E8KN67"/>
<evidence type="ECO:0000313" key="6">
    <source>
        <dbReference type="Proteomes" id="UP001164472"/>
    </source>
</evidence>
<dbReference type="GO" id="GO:0030170">
    <property type="term" value="F:pyridoxal phosphate binding"/>
    <property type="evidence" value="ECO:0007669"/>
    <property type="project" value="InterPro"/>
</dbReference>
<dbReference type="GO" id="GO:0042802">
    <property type="term" value="F:identical protein binding"/>
    <property type="evidence" value="ECO:0007669"/>
    <property type="project" value="TreeGrafter"/>
</dbReference>
<dbReference type="Gene3D" id="3.40.640.10">
    <property type="entry name" value="Type I PLP-dependent aspartate aminotransferase-like (Major domain)"/>
    <property type="match status" value="1"/>
</dbReference>
<dbReference type="CDD" id="cd00610">
    <property type="entry name" value="OAT_like"/>
    <property type="match status" value="1"/>
</dbReference>
<keyword evidence="6" id="KW-1185">Reference proteome</keyword>
<dbReference type="NCBIfam" id="TIGR03246">
    <property type="entry name" value="arg_catab_astC"/>
    <property type="match status" value="1"/>
</dbReference>
<reference evidence="5" key="1">
    <citation type="submission" date="2022-07" db="EMBL/GenBank/DDBJ databases">
        <title>Alkalimarinus sp. nov., isolated from gut of a Alitta virens.</title>
        <authorList>
            <person name="Yang A.I."/>
            <person name="Shin N.-R."/>
        </authorList>
    </citation>
    <scope>NUCLEOTIDE SEQUENCE</scope>
    <source>
        <strain evidence="5">FA028</strain>
    </source>
</reference>
<feature type="modified residue" description="N6-(pyridoxal phosphate)lysine" evidence="4">
    <location>
        <position position="260"/>
    </location>
</feature>
<dbReference type="EMBL" id="CP101527">
    <property type="protein sequence ID" value="UZW74078.1"/>
    <property type="molecule type" value="Genomic_DNA"/>
</dbReference>
<proteinExistence type="inferred from homology"/>
<keyword evidence="2 4" id="KW-0808">Transferase</keyword>
<feature type="binding site" evidence="4">
    <location>
        <position position="146"/>
    </location>
    <ligand>
        <name>pyridoxal 5'-phosphate</name>
        <dbReference type="ChEBI" id="CHEBI:597326"/>
    </ligand>
</feature>
<dbReference type="InterPro" id="IPR005814">
    <property type="entry name" value="Aminotrans_3"/>
</dbReference>
<evidence type="ECO:0000256" key="4">
    <source>
        <dbReference type="HAMAP-Rule" id="MF_01107"/>
    </source>
</evidence>
<dbReference type="KEGG" id="asem:NNL22_13730"/>
<dbReference type="NCBIfam" id="NF003468">
    <property type="entry name" value="PRK05093.1"/>
    <property type="match status" value="1"/>
</dbReference>
<dbReference type="InterPro" id="IPR050103">
    <property type="entry name" value="Class-III_PLP-dep_AT"/>
</dbReference>
<comment type="pathway">
    <text evidence="4">Amino-acid biosynthesis; L-arginine biosynthesis; N(2)-acetyl-L-ornithine from L-glutamate: step 4/4.</text>
</comment>
<dbReference type="HAMAP" id="MF_01107">
    <property type="entry name" value="ArgD_aminotrans_3"/>
    <property type="match status" value="1"/>
</dbReference>
<dbReference type="PANTHER" id="PTHR11986:SF113">
    <property type="entry name" value="SUCCINYLORNITHINE TRANSAMINASE"/>
    <property type="match status" value="1"/>
</dbReference>
<comment type="subunit">
    <text evidence="4">Homodimer.</text>
</comment>
<feature type="binding site" evidence="4">
    <location>
        <position position="149"/>
    </location>
    <ligand>
        <name>N(2)-acetyl-L-ornithine</name>
        <dbReference type="ChEBI" id="CHEBI:57805"/>
    </ligand>
</feature>
<dbReference type="InterPro" id="IPR015424">
    <property type="entry name" value="PyrdxlP-dep_Trfase"/>
</dbReference>
<dbReference type="Pfam" id="PF00202">
    <property type="entry name" value="Aminotran_3"/>
    <property type="match status" value="1"/>
</dbReference>
<evidence type="ECO:0000313" key="5">
    <source>
        <dbReference type="EMBL" id="UZW74078.1"/>
    </source>
</evidence>
<feature type="binding site" evidence="4">
    <location>
        <position position="289"/>
    </location>
    <ligand>
        <name>pyridoxal 5'-phosphate</name>
        <dbReference type="ChEBI" id="CHEBI:597326"/>
    </ligand>
</feature>
<comment type="subcellular location">
    <subcellularLocation>
        <location evidence="4">Cytoplasm</location>
    </subcellularLocation>
</comment>
<dbReference type="PROSITE" id="PS00600">
    <property type="entry name" value="AA_TRANSFER_CLASS_3"/>
    <property type="match status" value="1"/>
</dbReference>
<dbReference type="NCBIfam" id="NF002325">
    <property type="entry name" value="PRK01278.1"/>
    <property type="match status" value="1"/>
</dbReference>
<dbReference type="GO" id="GO:0003992">
    <property type="term" value="F:N2-acetyl-L-ornithine:2-oxoglutarate 5-aminotransferase activity"/>
    <property type="evidence" value="ECO:0007669"/>
    <property type="project" value="UniProtKB-UniRule"/>
</dbReference>
<dbReference type="FunFam" id="3.40.640.10:FF:000004">
    <property type="entry name" value="Acetylornithine aminotransferase"/>
    <property type="match status" value="1"/>
</dbReference>
<comment type="catalytic activity">
    <reaction evidence="4">
        <text>N(2)-acetyl-L-ornithine + 2-oxoglutarate = N-acetyl-L-glutamate 5-semialdehyde + L-glutamate</text>
        <dbReference type="Rhea" id="RHEA:18049"/>
        <dbReference type="ChEBI" id="CHEBI:16810"/>
        <dbReference type="ChEBI" id="CHEBI:29123"/>
        <dbReference type="ChEBI" id="CHEBI:29985"/>
        <dbReference type="ChEBI" id="CHEBI:57805"/>
        <dbReference type="EC" id="2.6.1.11"/>
    </reaction>
</comment>
<accession>A0A9E8KN67</accession>
<evidence type="ECO:0000256" key="3">
    <source>
        <dbReference type="ARBA" id="ARBA00022898"/>
    </source>
</evidence>
<keyword evidence="4" id="KW-0055">Arginine biosynthesis</keyword>
<comment type="miscellaneous">
    <text evidence="4">May also have succinyldiaminopimelate aminotransferase activity, thus carrying out the corresponding step in lysine biosynthesis.</text>
</comment>
<keyword evidence="4" id="KW-0028">Amino-acid biosynthesis</keyword>
<feature type="binding site" evidence="4">
    <location>
        <begin position="107"/>
        <end position="108"/>
    </location>
    <ligand>
        <name>pyridoxal 5'-phosphate</name>
        <dbReference type="ChEBI" id="CHEBI:597326"/>
    </ligand>
</feature>
<comment type="cofactor">
    <cofactor evidence="4">
        <name>pyridoxal 5'-phosphate</name>
        <dbReference type="ChEBI" id="CHEBI:597326"/>
    </cofactor>
    <text evidence="4">Binds 1 pyridoxal phosphate per subunit.</text>
</comment>
<gene>
    <name evidence="4" type="primary">argD</name>
    <name evidence="5" type="ORF">NNL22_13730</name>
</gene>
<sequence length="410" mass="44212">MTNHKTVTREMFDDVMVPNYAPGKIIPVRGEGSKLWDQDGNEFIDFAGGIAVNVLGHAHPALVDALKNQGEKLWHLSNVLANEPAIRLAQRLTDLTFAEKVFYANSGAEANEAALKLARRYAWEKFPAEKNNGIEKNEIIAFNNSFHGRTLFTVSVGGQAKYREGFEPVPGGISHVDFNDLDALAAKISDKTCAVIMEPIEGEGGIIPATQAFIEGVRALCDKHNALLIFDEVQTGVGRTGALYAYMNYGVTPDILTTAKALGGGFPIGAMLTTTEIAKSLVIGTHGSTYGGNPLACAVSEAVINIIANPEVLNGVKEKNKLFVDGLNTINEKYQIFDEVRSAGLLIGAALNEKWQGKAKDFLNAAQLEQVMVLVAGPSVVRFTPSLVIDNEEIKEGLARFERAVAKVVS</sequence>
<dbReference type="Gene3D" id="3.90.1150.10">
    <property type="entry name" value="Aspartate Aminotransferase, domain 1"/>
    <property type="match status" value="1"/>
</dbReference>